<proteinExistence type="predicted"/>
<reference evidence="3 4" key="1">
    <citation type="submission" date="2019-03" db="EMBL/GenBank/DDBJ databases">
        <title>Genomic Encyclopedia of Type Strains, Phase IV (KMG-IV): sequencing the most valuable type-strain genomes for metagenomic binning, comparative biology and taxonomic classification.</title>
        <authorList>
            <person name="Goeker M."/>
        </authorList>
    </citation>
    <scope>NUCLEOTIDE SEQUENCE [LARGE SCALE GENOMIC DNA]</scope>
    <source>
        <strain evidence="3 4">DSM 103428</strain>
    </source>
</reference>
<dbReference type="Proteomes" id="UP000295210">
    <property type="component" value="Unassembled WGS sequence"/>
</dbReference>
<keyword evidence="1" id="KW-0408">Iron</keyword>
<dbReference type="PANTHER" id="PTHR42954:SF2">
    <property type="entry name" value="FE(2+) TRANSPORT PROTEIN A"/>
    <property type="match status" value="1"/>
</dbReference>
<gene>
    <name evidence="3" type="ORF">C7378_0830</name>
</gene>
<evidence type="ECO:0000313" key="3">
    <source>
        <dbReference type="EMBL" id="TCK75834.1"/>
    </source>
</evidence>
<dbReference type="Pfam" id="PF04023">
    <property type="entry name" value="FeoA"/>
    <property type="match status" value="1"/>
</dbReference>
<evidence type="ECO:0000313" key="4">
    <source>
        <dbReference type="Proteomes" id="UP000295210"/>
    </source>
</evidence>
<name>A0A4R1LCB9_9BACT</name>
<dbReference type="SMART" id="SM00899">
    <property type="entry name" value="FeoA"/>
    <property type="match status" value="1"/>
</dbReference>
<dbReference type="EMBL" id="SMGK01000001">
    <property type="protein sequence ID" value="TCK75834.1"/>
    <property type="molecule type" value="Genomic_DNA"/>
</dbReference>
<accession>A0A4R1LCB9</accession>
<dbReference type="SUPFAM" id="SSF50037">
    <property type="entry name" value="C-terminal domain of transcriptional repressors"/>
    <property type="match status" value="1"/>
</dbReference>
<dbReference type="InterPro" id="IPR007167">
    <property type="entry name" value="Fe-transptr_FeoA-like"/>
</dbReference>
<evidence type="ECO:0000256" key="1">
    <source>
        <dbReference type="ARBA" id="ARBA00023004"/>
    </source>
</evidence>
<dbReference type="AlphaFoldDB" id="A0A4R1LCB9"/>
<evidence type="ECO:0000259" key="2">
    <source>
        <dbReference type="SMART" id="SM00899"/>
    </source>
</evidence>
<comment type="caution">
    <text evidence="3">The sequence shown here is derived from an EMBL/GenBank/DDBJ whole genome shotgun (WGS) entry which is preliminary data.</text>
</comment>
<protein>
    <submittedName>
        <fullName evidence="3">Ferrous iron transport protein A</fullName>
    </submittedName>
</protein>
<feature type="domain" description="Ferrous iron transporter FeoA-like" evidence="2">
    <location>
        <begin position="21"/>
        <end position="93"/>
    </location>
</feature>
<dbReference type="InterPro" id="IPR008988">
    <property type="entry name" value="Transcriptional_repressor_C"/>
</dbReference>
<keyword evidence="4" id="KW-1185">Reference proteome</keyword>
<sequence>MFYSSFPVREETFHYSGKALIALSELKTGRSGVVEDLELPEEVQHHLMHMGFVPEARVLAVRRAPAGDPTVYSIAGFEVALRRETAQWIRVREDKGQVK</sequence>
<dbReference type="GO" id="GO:0046914">
    <property type="term" value="F:transition metal ion binding"/>
    <property type="evidence" value="ECO:0007669"/>
    <property type="project" value="InterPro"/>
</dbReference>
<dbReference type="Gene3D" id="2.30.30.90">
    <property type="match status" value="1"/>
</dbReference>
<dbReference type="InterPro" id="IPR038157">
    <property type="entry name" value="FeoA_core_dom"/>
</dbReference>
<dbReference type="InterPro" id="IPR052713">
    <property type="entry name" value="FeoA"/>
</dbReference>
<organism evidence="3 4">
    <name type="scientific">Acidipila rosea</name>
    <dbReference type="NCBI Taxonomy" id="768535"/>
    <lineage>
        <taxon>Bacteria</taxon>
        <taxon>Pseudomonadati</taxon>
        <taxon>Acidobacteriota</taxon>
        <taxon>Terriglobia</taxon>
        <taxon>Terriglobales</taxon>
        <taxon>Acidobacteriaceae</taxon>
        <taxon>Acidipila</taxon>
    </lineage>
</organism>
<dbReference type="PANTHER" id="PTHR42954">
    <property type="entry name" value="FE(2+) TRANSPORT PROTEIN A"/>
    <property type="match status" value="1"/>
</dbReference>